<dbReference type="InterPro" id="IPR017907">
    <property type="entry name" value="Znf_RING_CS"/>
</dbReference>
<dbReference type="EC" id="2.3.2.27" evidence="3"/>
<evidence type="ECO:0000256" key="7">
    <source>
        <dbReference type="ARBA" id="ARBA00022771"/>
    </source>
</evidence>
<keyword evidence="8" id="KW-0833">Ubl conjugation pathway</keyword>
<dbReference type="PROSITE" id="PS50011">
    <property type="entry name" value="PROTEIN_KINASE_DOM"/>
    <property type="match status" value="1"/>
</dbReference>
<dbReference type="GO" id="GO:0004672">
    <property type="term" value="F:protein kinase activity"/>
    <property type="evidence" value="ECO:0007669"/>
    <property type="project" value="InterPro"/>
</dbReference>
<evidence type="ECO:0000256" key="1">
    <source>
        <dbReference type="ARBA" id="ARBA00000900"/>
    </source>
</evidence>
<evidence type="ECO:0000256" key="9">
    <source>
        <dbReference type="ARBA" id="ARBA00022833"/>
    </source>
</evidence>
<dbReference type="PROSITE" id="PS00518">
    <property type="entry name" value="ZF_RING_1"/>
    <property type="match status" value="1"/>
</dbReference>
<keyword evidence="6" id="KW-0677">Repeat</keyword>
<dbReference type="PROSITE" id="PS50297">
    <property type="entry name" value="ANK_REP_REGION"/>
    <property type="match status" value="1"/>
</dbReference>
<dbReference type="CDD" id="cd23140">
    <property type="entry name" value="RING-HC_KEG-like"/>
    <property type="match status" value="1"/>
</dbReference>
<evidence type="ECO:0000313" key="16">
    <source>
        <dbReference type="EMBL" id="KAJ0978823.1"/>
    </source>
</evidence>
<dbReference type="Pfam" id="PF18346">
    <property type="entry name" value="SH3_15"/>
    <property type="match status" value="1"/>
</dbReference>
<dbReference type="PANTHER" id="PTHR46960:SF1">
    <property type="entry name" value="E3 UBIQUITIN-PROTEIN LIGASE KEG"/>
    <property type="match status" value="1"/>
</dbReference>
<sequence length="666" mass="73515">MKVPCCSVCHTRYDESERVPLLLHCGHGFCKACLAHMFAAAVDTAISCPRCRHPTTVGNSVHALRKNFSILSLLGSSPSFECDFTNEDGLGDDEEEDADDEYGGDYFGSRGRRLMSHLSNTSVSGCCAAAGSKDSSLHIDLSSHHDLKLLRRLGEGRRAGHETWSAVLSGGSSSAGAAAPEGRGGKCRHQVAVKRVAITEEMDVVWVQNRLENLRRSAMWCRDVCTFHGAKQIDNHLCLIMDRYNGSILSEMQQNNGRLTLEQILRYGADIARGVVELHAAGIVCMNLKPSNLLLDENSHVVVSDYGLQEILKRPSCRKARSVPEEPSSRMHSCMDCTMLSPHYTAPEAWEPLKKSLFWDDAIGISAESDAWSFGCTLVEMCTGSIPWAGLSSEEIYRAVVKARRTPPQYSCVVGGGIPRELWKMIGECLQFKAARRPTFSTMLSIFLRHLQEVPRSPPASPENDFTKTPTDAIEPSPPSVLESLQDNPSVLHRLVSEGRLQQCEGLIPNGIDDEGESLLHKSISRRGPELVRILLAAGANPTAQDEHFRTAFGYTAAMVNDAELLKRYGVGDWVKSQEASKLLHMVGKVWVAWSVTDSIGTVLCVDDDGILRVGFPEPRGWRADPAEMERFEEFKVGDWVRVKASVPSPKYGWEDVTPKQHWGDP</sequence>
<keyword evidence="10 11" id="KW-0040">ANK repeat</keyword>
<keyword evidence="4" id="KW-0808">Transferase</keyword>
<dbReference type="InterPro" id="IPR027370">
    <property type="entry name" value="Znf-RING_euk"/>
</dbReference>
<reference evidence="16" key="2">
    <citation type="journal article" date="2022" name="Hortic Res">
        <title>The genome of Dioscorea zingiberensis sheds light on the biosynthesis, origin and evolution of the medicinally important diosgenin saponins.</title>
        <authorList>
            <person name="Li Y."/>
            <person name="Tan C."/>
            <person name="Li Z."/>
            <person name="Guo J."/>
            <person name="Li S."/>
            <person name="Chen X."/>
            <person name="Wang C."/>
            <person name="Dai X."/>
            <person name="Yang H."/>
            <person name="Song W."/>
            <person name="Hou L."/>
            <person name="Xu J."/>
            <person name="Tong Z."/>
            <person name="Xu A."/>
            <person name="Yuan X."/>
            <person name="Wang W."/>
            <person name="Yang Q."/>
            <person name="Chen L."/>
            <person name="Sun Z."/>
            <person name="Wang K."/>
            <person name="Pan B."/>
            <person name="Chen J."/>
            <person name="Bao Y."/>
            <person name="Liu F."/>
            <person name="Qi X."/>
            <person name="Gang D.R."/>
            <person name="Wen J."/>
            <person name="Li J."/>
        </authorList>
    </citation>
    <scope>NUCLEOTIDE SEQUENCE</scope>
    <source>
        <strain evidence="16">Dzin_1.0</strain>
    </source>
</reference>
<organism evidence="16 17">
    <name type="scientific">Dioscorea zingiberensis</name>
    <dbReference type="NCBI Taxonomy" id="325984"/>
    <lineage>
        <taxon>Eukaryota</taxon>
        <taxon>Viridiplantae</taxon>
        <taxon>Streptophyta</taxon>
        <taxon>Embryophyta</taxon>
        <taxon>Tracheophyta</taxon>
        <taxon>Spermatophyta</taxon>
        <taxon>Magnoliopsida</taxon>
        <taxon>Liliopsida</taxon>
        <taxon>Dioscoreales</taxon>
        <taxon>Dioscoreaceae</taxon>
        <taxon>Dioscorea</taxon>
    </lineage>
</organism>
<evidence type="ECO:0000256" key="13">
    <source>
        <dbReference type="SAM" id="MobiDB-lite"/>
    </source>
</evidence>
<name>A0A9D5CT74_9LILI</name>
<dbReference type="SUPFAM" id="SSF56112">
    <property type="entry name" value="Protein kinase-like (PK-like)"/>
    <property type="match status" value="1"/>
</dbReference>
<evidence type="ECO:0000256" key="5">
    <source>
        <dbReference type="ARBA" id="ARBA00022723"/>
    </source>
</evidence>
<evidence type="ECO:0000256" key="11">
    <source>
        <dbReference type="PROSITE-ProRule" id="PRU00023"/>
    </source>
</evidence>
<comment type="catalytic activity">
    <reaction evidence="1">
        <text>S-ubiquitinyl-[E2 ubiquitin-conjugating enzyme]-L-cysteine + [acceptor protein]-L-lysine = [E2 ubiquitin-conjugating enzyme]-L-cysteine + N(6)-ubiquitinyl-[acceptor protein]-L-lysine.</text>
        <dbReference type="EC" id="2.3.2.27"/>
    </reaction>
</comment>
<dbReference type="GO" id="GO:0005524">
    <property type="term" value="F:ATP binding"/>
    <property type="evidence" value="ECO:0007669"/>
    <property type="project" value="InterPro"/>
</dbReference>
<evidence type="ECO:0000256" key="4">
    <source>
        <dbReference type="ARBA" id="ARBA00022679"/>
    </source>
</evidence>
<accession>A0A9D5CT74</accession>
<reference evidence="16" key="1">
    <citation type="submission" date="2021-03" db="EMBL/GenBank/DDBJ databases">
        <authorList>
            <person name="Li Z."/>
            <person name="Yang C."/>
        </authorList>
    </citation>
    <scope>NUCLEOTIDE SEQUENCE</scope>
    <source>
        <strain evidence="16">Dzin_1.0</strain>
        <tissue evidence="16">Leaf</tissue>
    </source>
</reference>
<dbReference type="Gene3D" id="3.30.40.10">
    <property type="entry name" value="Zinc/RING finger domain, C3HC4 (zinc finger)"/>
    <property type="match status" value="1"/>
</dbReference>
<evidence type="ECO:0000256" key="3">
    <source>
        <dbReference type="ARBA" id="ARBA00012483"/>
    </source>
</evidence>
<gene>
    <name evidence="16" type="ORF">J5N97_014297</name>
</gene>
<dbReference type="GO" id="GO:0009788">
    <property type="term" value="P:negative regulation of abscisic acid-activated signaling pathway"/>
    <property type="evidence" value="ECO:0007669"/>
    <property type="project" value="TreeGrafter"/>
</dbReference>
<dbReference type="EMBL" id="JAGGNH010000003">
    <property type="protein sequence ID" value="KAJ0978823.1"/>
    <property type="molecule type" value="Genomic_DNA"/>
</dbReference>
<dbReference type="GO" id="GO:0005769">
    <property type="term" value="C:early endosome"/>
    <property type="evidence" value="ECO:0007669"/>
    <property type="project" value="TreeGrafter"/>
</dbReference>
<dbReference type="InterPro" id="IPR002110">
    <property type="entry name" value="Ankyrin_rpt"/>
</dbReference>
<feature type="repeat" description="ANK" evidence="11">
    <location>
        <begin position="515"/>
        <end position="547"/>
    </location>
</feature>
<evidence type="ECO:0000259" key="14">
    <source>
        <dbReference type="PROSITE" id="PS50011"/>
    </source>
</evidence>
<dbReference type="GO" id="GO:0005802">
    <property type="term" value="C:trans-Golgi network"/>
    <property type="evidence" value="ECO:0007669"/>
    <property type="project" value="TreeGrafter"/>
</dbReference>
<dbReference type="GO" id="GO:0008270">
    <property type="term" value="F:zinc ion binding"/>
    <property type="evidence" value="ECO:0007669"/>
    <property type="project" value="UniProtKB-KW"/>
</dbReference>
<evidence type="ECO:0000313" key="17">
    <source>
        <dbReference type="Proteomes" id="UP001085076"/>
    </source>
</evidence>
<evidence type="ECO:0000256" key="2">
    <source>
        <dbReference type="ARBA" id="ARBA00004906"/>
    </source>
</evidence>
<comment type="caution">
    <text evidence="16">The sequence shown here is derived from an EMBL/GenBank/DDBJ whole genome shotgun (WGS) entry which is preliminary data.</text>
</comment>
<dbReference type="GO" id="GO:0009738">
    <property type="term" value="P:abscisic acid-activated signaling pathway"/>
    <property type="evidence" value="ECO:0007669"/>
    <property type="project" value="InterPro"/>
</dbReference>
<dbReference type="InterPro" id="IPR011009">
    <property type="entry name" value="Kinase-like_dom_sf"/>
</dbReference>
<dbReference type="Gene3D" id="1.25.40.20">
    <property type="entry name" value="Ankyrin repeat-containing domain"/>
    <property type="match status" value="1"/>
</dbReference>
<dbReference type="SUPFAM" id="SSF57850">
    <property type="entry name" value="RING/U-box"/>
    <property type="match status" value="1"/>
</dbReference>
<feature type="region of interest" description="Disordered" evidence="13">
    <location>
        <begin position="455"/>
        <end position="481"/>
    </location>
</feature>
<dbReference type="InterPro" id="IPR013083">
    <property type="entry name" value="Znf_RING/FYVE/PHD"/>
</dbReference>
<evidence type="ECO:0000256" key="12">
    <source>
        <dbReference type="PROSITE-ProRule" id="PRU00175"/>
    </source>
</evidence>
<proteinExistence type="predicted"/>
<feature type="domain" description="RING-type" evidence="15">
    <location>
        <begin position="6"/>
        <end position="52"/>
    </location>
</feature>
<dbReference type="InterPro" id="IPR040847">
    <property type="entry name" value="SH3_15"/>
</dbReference>
<dbReference type="AlphaFoldDB" id="A0A9D5CT74"/>
<keyword evidence="9" id="KW-0862">Zinc</keyword>
<dbReference type="Pfam" id="PF13445">
    <property type="entry name" value="zf-RING_UBOX"/>
    <property type="match status" value="1"/>
</dbReference>
<dbReference type="InterPro" id="IPR044584">
    <property type="entry name" value="KEG"/>
</dbReference>
<evidence type="ECO:0000256" key="6">
    <source>
        <dbReference type="ARBA" id="ARBA00022737"/>
    </source>
</evidence>
<dbReference type="Proteomes" id="UP001085076">
    <property type="component" value="Miscellaneous, Linkage group lg03"/>
</dbReference>
<dbReference type="GO" id="GO:0061630">
    <property type="term" value="F:ubiquitin protein ligase activity"/>
    <property type="evidence" value="ECO:0007669"/>
    <property type="project" value="UniProtKB-EC"/>
</dbReference>
<protein>
    <recommendedName>
        <fullName evidence="3">RING-type E3 ubiquitin transferase</fullName>
        <ecNumber evidence="3">2.3.2.27</ecNumber>
    </recommendedName>
</protein>
<dbReference type="InterPro" id="IPR001841">
    <property type="entry name" value="Znf_RING"/>
</dbReference>
<dbReference type="GO" id="GO:0006952">
    <property type="term" value="P:defense response"/>
    <property type="evidence" value="ECO:0007669"/>
    <property type="project" value="InterPro"/>
</dbReference>
<dbReference type="SUPFAM" id="SSF48403">
    <property type="entry name" value="Ankyrin repeat"/>
    <property type="match status" value="1"/>
</dbReference>
<evidence type="ECO:0000259" key="15">
    <source>
        <dbReference type="PROSITE" id="PS50089"/>
    </source>
</evidence>
<dbReference type="Gene3D" id="1.10.510.10">
    <property type="entry name" value="Transferase(Phosphotransferase) domain 1"/>
    <property type="match status" value="1"/>
</dbReference>
<comment type="pathway">
    <text evidence="2">Protein modification; protein ubiquitination.</text>
</comment>
<dbReference type="PANTHER" id="PTHR46960">
    <property type="entry name" value="E3 UBIQUITIN-PROTEIN LIGASE KEG"/>
    <property type="match status" value="1"/>
</dbReference>
<evidence type="ECO:0000256" key="8">
    <source>
        <dbReference type="ARBA" id="ARBA00022786"/>
    </source>
</evidence>
<feature type="domain" description="Protein kinase" evidence="14">
    <location>
        <begin position="147"/>
        <end position="448"/>
    </location>
</feature>
<dbReference type="GO" id="GO:0045324">
    <property type="term" value="P:late endosome to vacuole transport"/>
    <property type="evidence" value="ECO:0007669"/>
    <property type="project" value="TreeGrafter"/>
</dbReference>
<dbReference type="OrthoDB" id="264520at2759"/>
<evidence type="ECO:0000256" key="10">
    <source>
        <dbReference type="ARBA" id="ARBA00023043"/>
    </source>
</evidence>
<dbReference type="SMART" id="SM00184">
    <property type="entry name" value="RING"/>
    <property type="match status" value="1"/>
</dbReference>
<keyword evidence="17" id="KW-1185">Reference proteome</keyword>
<keyword evidence="7 12" id="KW-0863">Zinc-finger</keyword>
<keyword evidence="5" id="KW-0479">Metal-binding</keyword>
<dbReference type="GO" id="GO:0016567">
    <property type="term" value="P:protein ubiquitination"/>
    <property type="evidence" value="ECO:0007669"/>
    <property type="project" value="InterPro"/>
</dbReference>
<dbReference type="Pfam" id="PF00069">
    <property type="entry name" value="Pkinase"/>
    <property type="match status" value="1"/>
</dbReference>
<dbReference type="PROSITE" id="PS50089">
    <property type="entry name" value="ZF_RING_2"/>
    <property type="match status" value="1"/>
</dbReference>
<dbReference type="InterPro" id="IPR000719">
    <property type="entry name" value="Prot_kinase_dom"/>
</dbReference>
<dbReference type="InterPro" id="IPR036770">
    <property type="entry name" value="Ankyrin_rpt-contain_sf"/>
</dbReference>
<dbReference type="PROSITE" id="PS50088">
    <property type="entry name" value="ANK_REPEAT"/>
    <property type="match status" value="1"/>
</dbReference>